<dbReference type="Pfam" id="PF02844">
    <property type="entry name" value="GARS_N"/>
    <property type="match status" value="1"/>
</dbReference>
<keyword evidence="9 15" id="KW-0067">ATP-binding</keyword>
<name>A0A3E3E1X9_9FIRM</name>
<comment type="catalytic activity">
    <reaction evidence="14">
        <text>5-phospho-beta-D-ribosylamine + glycine + ATP = N(1)-(5-phospho-beta-D-ribosyl)glycinamide + ADP + phosphate + H(+)</text>
        <dbReference type="Rhea" id="RHEA:17453"/>
        <dbReference type="ChEBI" id="CHEBI:15378"/>
        <dbReference type="ChEBI" id="CHEBI:30616"/>
        <dbReference type="ChEBI" id="CHEBI:43474"/>
        <dbReference type="ChEBI" id="CHEBI:57305"/>
        <dbReference type="ChEBI" id="CHEBI:58681"/>
        <dbReference type="ChEBI" id="CHEBI:143788"/>
        <dbReference type="ChEBI" id="CHEBI:456216"/>
        <dbReference type="EC" id="6.3.4.13"/>
    </reaction>
</comment>
<keyword evidence="10" id="KW-0464">Manganese</keyword>
<dbReference type="UniPathway" id="UPA00074">
    <property type="reaction ID" value="UER00125"/>
</dbReference>
<evidence type="ECO:0000313" key="17">
    <source>
        <dbReference type="EMBL" id="RGD75560.1"/>
    </source>
</evidence>
<reference evidence="17 18" key="1">
    <citation type="submission" date="2018-08" db="EMBL/GenBank/DDBJ databases">
        <title>A genome reference for cultivated species of the human gut microbiota.</title>
        <authorList>
            <person name="Zou Y."/>
            <person name="Xue W."/>
            <person name="Luo G."/>
        </authorList>
    </citation>
    <scope>NUCLEOTIDE SEQUENCE [LARGE SCALE GENOMIC DNA]</scope>
    <source>
        <strain evidence="17 18">AM25-6</strain>
    </source>
</reference>
<dbReference type="Pfam" id="PF02843">
    <property type="entry name" value="GARS_C"/>
    <property type="match status" value="1"/>
</dbReference>
<comment type="cofactor">
    <cofactor evidence="1">
        <name>Mn(2+)</name>
        <dbReference type="ChEBI" id="CHEBI:29035"/>
    </cofactor>
</comment>
<dbReference type="InterPro" id="IPR016185">
    <property type="entry name" value="PreATP-grasp_dom_sf"/>
</dbReference>
<dbReference type="Gene3D" id="3.90.600.10">
    <property type="entry name" value="Phosphoribosylglycinamide synthetase, C-terminal domain"/>
    <property type="match status" value="1"/>
</dbReference>
<organism evidence="17 18">
    <name type="scientific">Anaerofustis stercorihominis</name>
    <dbReference type="NCBI Taxonomy" id="214853"/>
    <lineage>
        <taxon>Bacteria</taxon>
        <taxon>Bacillati</taxon>
        <taxon>Bacillota</taxon>
        <taxon>Clostridia</taxon>
        <taxon>Eubacteriales</taxon>
        <taxon>Eubacteriaceae</taxon>
        <taxon>Anaerofustis</taxon>
    </lineage>
</organism>
<dbReference type="Gene3D" id="3.30.1490.20">
    <property type="entry name" value="ATP-grasp fold, A domain"/>
    <property type="match status" value="1"/>
</dbReference>
<dbReference type="GO" id="GO:0046872">
    <property type="term" value="F:metal ion binding"/>
    <property type="evidence" value="ECO:0007669"/>
    <property type="project" value="UniProtKB-KW"/>
</dbReference>
<dbReference type="GO" id="GO:0004637">
    <property type="term" value="F:phosphoribosylamine-glycine ligase activity"/>
    <property type="evidence" value="ECO:0007669"/>
    <property type="project" value="UniProtKB-UniRule"/>
</dbReference>
<evidence type="ECO:0000256" key="11">
    <source>
        <dbReference type="ARBA" id="ARBA00038345"/>
    </source>
</evidence>
<dbReference type="EC" id="6.3.4.13" evidence="4 14"/>
<evidence type="ECO:0000256" key="4">
    <source>
        <dbReference type="ARBA" id="ARBA00013255"/>
    </source>
</evidence>
<dbReference type="GO" id="GO:0006189">
    <property type="term" value="P:'de novo' IMP biosynthetic process"/>
    <property type="evidence" value="ECO:0007669"/>
    <property type="project" value="UniProtKB-UniRule"/>
</dbReference>
<dbReference type="InterPro" id="IPR037123">
    <property type="entry name" value="PRibGlycinamide_synth_C_sf"/>
</dbReference>
<evidence type="ECO:0000259" key="16">
    <source>
        <dbReference type="PROSITE" id="PS50975"/>
    </source>
</evidence>
<dbReference type="RefSeq" id="WP_117531810.1">
    <property type="nucleotide sequence ID" value="NZ_QUSM01000002.1"/>
</dbReference>
<evidence type="ECO:0000256" key="13">
    <source>
        <dbReference type="ARBA" id="ARBA00042864"/>
    </source>
</evidence>
<evidence type="ECO:0000256" key="3">
    <source>
        <dbReference type="ARBA" id="ARBA00005174"/>
    </source>
</evidence>
<feature type="domain" description="ATP-grasp" evidence="16">
    <location>
        <begin position="107"/>
        <end position="313"/>
    </location>
</feature>
<comment type="pathway">
    <text evidence="3 14">Purine metabolism; IMP biosynthesis via de novo pathway; N(1)-(5-phospho-D-ribosyl)glycinamide from 5-phospho-alpha-D-ribose 1-diphosphate: step 2/2.</text>
</comment>
<dbReference type="InterPro" id="IPR020559">
    <property type="entry name" value="PRibGlycinamide_synth_CS"/>
</dbReference>
<keyword evidence="8 14" id="KW-0658">Purine biosynthesis</keyword>
<dbReference type="InterPro" id="IPR020562">
    <property type="entry name" value="PRibGlycinamide_synth_N"/>
</dbReference>
<comment type="caution">
    <text evidence="17">The sequence shown here is derived from an EMBL/GenBank/DDBJ whole genome shotgun (WGS) entry which is preliminary data.</text>
</comment>
<evidence type="ECO:0000256" key="8">
    <source>
        <dbReference type="ARBA" id="ARBA00022755"/>
    </source>
</evidence>
<accession>A0A3E3E1X9</accession>
<dbReference type="Pfam" id="PF01071">
    <property type="entry name" value="GARS_A"/>
    <property type="match status" value="1"/>
</dbReference>
<dbReference type="PANTHER" id="PTHR43472:SF1">
    <property type="entry name" value="PHOSPHORIBOSYLAMINE--GLYCINE LIGASE, CHLOROPLASTIC"/>
    <property type="match status" value="1"/>
</dbReference>
<dbReference type="InterPro" id="IPR011761">
    <property type="entry name" value="ATP-grasp"/>
</dbReference>
<dbReference type="EMBL" id="QUSM01000002">
    <property type="protein sequence ID" value="RGD75560.1"/>
    <property type="molecule type" value="Genomic_DNA"/>
</dbReference>
<gene>
    <name evidence="14" type="primary">purD</name>
    <name evidence="17" type="ORF">DW687_04335</name>
</gene>
<dbReference type="FunFam" id="3.90.600.10:FF:000001">
    <property type="entry name" value="Trifunctional purine biosynthetic protein adenosine-3"/>
    <property type="match status" value="1"/>
</dbReference>
<dbReference type="InterPro" id="IPR020560">
    <property type="entry name" value="PRibGlycinamide_synth_C-dom"/>
</dbReference>
<dbReference type="FunFam" id="3.40.50.20:FF:000006">
    <property type="entry name" value="Phosphoribosylamine--glycine ligase, chloroplastic"/>
    <property type="match status" value="1"/>
</dbReference>
<evidence type="ECO:0000313" key="18">
    <source>
        <dbReference type="Proteomes" id="UP000261212"/>
    </source>
</evidence>
<dbReference type="AlphaFoldDB" id="A0A3E3E1X9"/>
<dbReference type="SUPFAM" id="SSF52440">
    <property type="entry name" value="PreATP-grasp domain"/>
    <property type="match status" value="1"/>
</dbReference>
<dbReference type="PROSITE" id="PS00184">
    <property type="entry name" value="GARS"/>
    <property type="match status" value="1"/>
</dbReference>
<evidence type="ECO:0000256" key="6">
    <source>
        <dbReference type="ARBA" id="ARBA00022723"/>
    </source>
</evidence>
<dbReference type="PANTHER" id="PTHR43472">
    <property type="entry name" value="PHOSPHORIBOSYLAMINE--GLYCINE LIGASE"/>
    <property type="match status" value="1"/>
</dbReference>
<keyword evidence="7 15" id="KW-0547">Nucleotide-binding</keyword>
<evidence type="ECO:0000256" key="14">
    <source>
        <dbReference type="HAMAP-Rule" id="MF_00138"/>
    </source>
</evidence>
<dbReference type="Proteomes" id="UP000261212">
    <property type="component" value="Unassembled WGS sequence"/>
</dbReference>
<keyword evidence="5 14" id="KW-0436">Ligase</keyword>
<dbReference type="NCBIfam" id="TIGR00877">
    <property type="entry name" value="purD"/>
    <property type="match status" value="1"/>
</dbReference>
<dbReference type="SMART" id="SM01210">
    <property type="entry name" value="GARS_C"/>
    <property type="match status" value="1"/>
</dbReference>
<dbReference type="SUPFAM" id="SSF51246">
    <property type="entry name" value="Rudiment single hybrid motif"/>
    <property type="match status" value="1"/>
</dbReference>
<proteinExistence type="inferred from homology"/>
<dbReference type="InterPro" id="IPR013815">
    <property type="entry name" value="ATP_grasp_subdomain_1"/>
</dbReference>
<dbReference type="GO" id="GO:0005524">
    <property type="term" value="F:ATP binding"/>
    <property type="evidence" value="ECO:0007669"/>
    <property type="project" value="UniProtKB-UniRule"/>
</dbReference>
<dbReference type="GO" id="GO:0009113">
    <property type="term" value="P:purine nucleobase biosynthetic process"/>
    <property type="evidence" value="ECO:0007669"/>
    <property type="project" value="InterPro"/>
</dbReference>
<dbReference type="InterPro" id="IPR011054">
    <property type="entry name" value="Rudment_hybrid_motif"/>
</dbReference>
<dbReference type="Gene3D" id="3.40.50.20">
    <property type="match status" value="1"/>
</dbReference>
<dbReference type="InterPro" id="IPR000115">
    <property type="entry name" value="PRibGlycinamide_synth"/>
</dbReference>
<dbReference type="PROSITE" id="PS50975">
    <property type="entry name" value="ATP_GRASP"/>
    <property type="match status" value="1"/>
</dbReference>
<dbReference type="HAMAP" id="MF_00138">
    <property type="entry name" value="GARS"/>
    <property type="match status" value="1"/>
</dbReference>
<dbReference type="Gene3D" id="3.30.470.20">
    <property type="entry name" value="ATP-grasp fold, B domain"/>
    <property type="match status" value="1"/>
</dbReference>
<evidence type="ECO:0000256" key="15">
    <source>
        <dbReference type="PROSITE-ProRule" id="PRU00409"/>
    </source>
</evidence>
<comment type="cofactor">
    <cofactor evidence="2">
        <name>Mg(2+)</name>
        <dbReference type="ChEBI" id="CHEBI:18420"/>
    </cofactor>
</comment>
<evidence type="ECO:0000256" key="2">
    <source>
        <dbReference type="ARBA" id="ARBA00001946"/>
    </source>
</evidence>
<comment type="similarity">
    <text evidence="11 14">Belongs to the GARS family.</text>
</comment>
<protein>
    <recommendedName>
        <fullName evidence="4 14">Phosphoribosylamine--glycine ligase</fullName>
        <ecNumber evidence="4 14">6.3.4.13</ecNumber>
    </recommendedName>
    <alternativeName>
        <fullName evidence="14">GARS</fullName>
    </alternativeName>
    <alternativeName>
        <fullName evidence="12 14">Glycinamide ribonucleotide synthetase</fullName>
    </alternativeName>
    <alternativeName>
        <fullName evidence="13 14">Phosphoribosylglycinamide synthetase</fullName>
    </alternativeName>
</protein>
<evidence type="ECO:0000256" key="7">
    <source>
        <dbReference type="ARBA" id="ARBA00022741"/>
    </source>
</evidence>
<sequence>MKVLVVGSGGREHALVYKLKQSPLVTEVFCAPGNAGIANIAECVDIKVDDIDSLKEFAKTNEIGLTVIGPELPLVMGIVDEFEKEGLKVFGPNKKCAAFEGSKGLTKRFLEKYKIPTAKYLEVTTYEEGVKNLENFGFPVVVKADGLAAGKGVIICENREMAVNALKDIMVDKVFGDSGNSVVIEEFLTGTELSTLCFVDGNKIIPMESARDYKPAYDNDEGLNTGGMGNYSPNKIFDDKLNSKVRTKILDPIIKGFKSEELDYKGVLFIGLMVENGEPKVLEFNVRFGDPETQVVMLRLESDLANIMLNTADGILEEDDIVWSEESSVCVVMVSGGYPESYENGKVISGLDKVSEDVIVFHAGTKREGEDIVTNGGRVLNICAVGETLDEAREKVYNEVNKISYDGAYFRNDIAR</sequence>
<evidence type="ECO:0000256" key="1">
    <source>
        <dbReference type="ARBA" id="ARBA00001936"/>
    </source>
</evidence>
<dbReference type="SMART" id="SM01209">
    <property type="entry name" value="GARS_A"/>
    <property type="match status" value="1"/>
</dbReference>
<evidence type="ECO:0000256" key="12">
    <source>
        <dbReference type="ARBA" id="ARBA00042242"/>
    </source>
</evidence>
<evidence type="ECO:0000256" key="5">
    <source>
        <dbReference type="ARBA" id="ARBA00022598"/>
    </source>
</evidence>
<dbReference type="SUPFAM" id="SSF56059">
    <property type="entry name" value="Glutathione synthetase ATP-binding domain-like"/>
    <property type="match status" value="1"/>
</dbReference>
<evidence type="ECO:0000256" key="9">
    <source>
        <dbReference type="ARBA" id="ARBA00022840"/>
    </source>
</evidence>
<dbReference type="InterPro" id="IPR020561">
    <property type="entry name" value="PRibGlycinamid_synth_ATP-grasp"/>
</dbReference>
<keyword evidence="6" id="KW-0479">Metal-binding</keyword>
<evidence type="ECO:0000256" key="10">
    <source>
        <dbReference type="ARBA" id="ARBA00023211"/>
    </source>
</evidence>